<accession>A0A7T0BYE7</accession>
<evidence type="ECO:0000256" key="2">
    <source>
        <dbReference type="ARBA" id="ARBA00023004"/>
    </source>
</evidence>
<dbReference type="Pfam" id="PF06155">
    <property type="entry name" value="GBBH-like_N"/>
    <property type="match status" value="1"/>
</dbReference>
<dbReference type="Proteomes" id="UP000594688">
    <property type="component" value="Chromosome"/>
</dbReference>
<reference evidence="5 6" key="1">
    <citation type="submission" date="2020-02" db="EMBL/GenBank/DDBJ databases">
        <title>Genomic and physiological characterization of two novel Nitrospinaceae genera.</title>
        <authorList>
            <person name="Mueller A.J."/>
            <person name="Jung M.-Y."/>
            <person name="Strachan C.R."/>
            <person name="Herbold C.W."/>
            <person name="Kirkegaard R.H."/>
            <person name="Daims H."/>
        </authorList>
    </citation>
    <scope>NUCLEOTIDE SEQUENCE [LARGE SCALE GENOMIC DNA]</scope>
    <source>
        <strain evidence="5">EB</strain>
    </source>
</reference>
<dbReference type="Gene3D" id="3.30.2020.30">
    <property type="match status" value="1"/>
</dbReference>
<dbReference type="KEGG" id="nli:G3M70_15525"/>
<sequence>MSEKNPSPVEQRYQEKKELRQSQEDTPVPRDIKQIDPVTLGITWTDDKQSTYSVRMLRESCPCAHCIDEWSGEKKIKPGDIPETIRPLKIKAVGLYALQFDWNDGHSTGLYPYALLRQLEGKQPL</sequence>
<dbReference type="EMBL" id="CP048685">
    <property type="protein sequence ID" value="QPJ63208.1"/>
    <property type="molecule type" value="Genomic_DNA"/>
</dbReference>
<organism evidence="5 6">
    <name type="scientific">Candidatus Nitronauta litoralis</name>
    <dbReference type="NCBI Taxonomy" id="2705533"/>
    <lineage>
        <taxon>Bacteria</taxon>
        <taxon>Pseudomonadati</taxon>
        <taxon>Nitrospinota/Tectimicrobiota group</taxon>
        <taxon>Nitrospinota</taxon>
        <taxon>Nitrospinia</taxon>
        <taxon>Nitrospinales</taxon>
        <taxon>Nitrospinaceae</taxon>
        <taxon>Candidatus Nitronauta</taxon>
    </lineage>
</organism>
<dbReference type="InterPro" id="IPR038492">
    <property type="entry name" value="GBBH-like_N_sf"/>
</dbReference>
<keyword evidence="1" id="KW-0479">Metal-binding</keyword>
<dbReference type="GO" id="GO:0046872">
    <property type="term" value="F:metal ion binding"/>
    <property type="evidence" value="ECO:0007669"/>
    <property type="project" value="UniProtKB-KW"/>
</dbReference>
<feature type="compositionally biased region" description="Basic and acidic residues" evidence="3">
    <location>
        <begin position="12"/>
        <end position="30"/>
    </location>
</feature>
<evidence type="ECO:0000256" key="3">
    <source>
        <dbReference type="SAM" id="MobiDB-lite"/>
    </source>
</evidence>
<keyword evidence="2" id="KW-0408">Iron</keyword>
<proteinExistence type="predicted"/>
<name>A0A7T0BYE7_9BACT</name>
<evidence type="ECO:0000259" key="4">
    <source>
        <dbReference type="Pfam" id="PF06155"/>
    </source>
</evidence>
<evidence type="ECO:0000313" key="6">
    <source>
        <dbReference type="Proteomes" id="UP000594688"/>
    </source>
</evidence>
<feature type="domain" description="Gamma-butyrobetaine hydroxylase-like N-terminal" evidence="4">
    <location>
        <begin position="39"/>
        <end position="117"/>
    </location>
</feature>
<protein>
    <submittedName>
        <fullName evidence="5">DUF971 domain-containing protein</fullName>
    </submittedName>
</protein>
<dbReference type="AlphaFoldDB" id="A0A7T0BYE7"/>
<feature type="region of interest" description="Disordered" evidence="3">
    <location>
        <begin position="1"/>
        <end position="30"/>
    </location>
</feature>
<gene>
    <name evidence="5" type="ORF">G3M70_15525</name>
</gene>
<evidence type="ECO:0000256" key="1">
    <source>
        <dbReference type="ARBA" id="ARBA00022723"/>
    </source>
</evidence>
<evidence type="ECO:0000313" key="5">
    <source>
        <dbReference type="EMBL" id="QPJ63208.1"/>
    </source>
</evidence>
<dbReference type="InterPro" id="IPR010376">
    <property type="entry name" value="GBBH-like_N"/>
</dbReference>
<dbReference type="PANTHER" id="PTHR35303">
    <property type="entry name" value="OS02G0197800 PROTEIN"/>
    <property type="match status" value="1"/>
</dbReference>